<reference evidence="2 3" key="1">
    <citation type="submission" date="2013-01" db="EMBL/GenBank/DDBJ databases">
        <authorList>
            <person name="Harkins D.M."/>
            <person name="Durkin A.S."/>
            <person name="Brinkac L.M."/>
            <person name="Haft D.H."/>
            <person name="Selengut J.D."/>
            <person name="Sanka R."/>
            <person name="DePew J."/>
            <person name="Purushe J."/>
            <person name="Matthias M.A."/>
            <person name="Vinetz J.M."/>
            <person name="Sutton G.G."/>
            <person name="Nierman W.C."/>
            <person name="Fouts D.E."/>
        </authorList>
    </citation>
    <scope>NUCLEOTIDE SEQUENCE [LARGE SCALE GENOMIC DNA]</scope>
    <source>
        <strain evidence="2 3">CBC1416</strain>
    </source>
</reference>
<proteinExistence type="predicted"/>
<evidence type="ECO:0000313" key="2">
    <source>
        <dbReference type="EMBL" id="EMO57781.1"/>
    </source>
</evidence>
<name>M6VRP6_9LEPT</name>
<feature type="region of interest" description="Disordered" evidence="1">
    <location>
        <begin position="42"/>
        <end position="62"/>
    </location>
</feature>
<organism evidence="2 3">
    <name type="scientific">Leptospira santarosai str. CBC1416</name>
    <dbReference type="NCBI Taxonomy" id="1193059"/>
    <lineage>
        <taxon>Bacteria</taxon>
        <taxon>Pseudomonadati</taxon>
        <taxon>Spirochaetota</taxon>
        <taxon>Spirochaetia</taxon>
        <taxon>Leptospirales</taxon>
        <taxon>Leptospiraceae</taxon>
        <taxon>Leptospira</taxon>
    </lineage>
</organism>
<sequence>MIEEKMIRLFRETQNGKVTVRVPESKVEELLKDRAYSRFVEPTRPQIAETPRSKTLQKEGGE</sequence>
<gene>
    <name evidence="2" type="ORF">LEP1GSC161_0331</name>
</gene>
<protein>
    <submittedName>
        <fullName evidence="2">Uncharacterized protein</fullName>
    </submittedName>
</protein>
<comment type="caution">
    <text evidence="2">The sequence shown here is derived from an EMBL/GenBank/DDBJ whole genome shotgun (WGS) entry which is preliminary data.</text>
</comment>
<dbReference type="AlphaFoldDB" id="M6VRP6"/>
<accession>M6VRP6</accession>
<dbReference type="EMBL" id="AKWE02000106">
    <property type="protein sequence ID" value="EMO57781.1"/>
    <property type="molecule type" value="Genomic_DNA"/>
</dbReference>
<dbReference type="Proteomes" id="UP000012149">
    <property type="component" value="Unassembled WGS sequence"/>
</dbReference>
<evidence type="ECO:0000313" key="3">
    <source>
        <dbReference type="Proteomes" id="UP000012149"/>
    </source>
</evidence>
<evidence type="ECO:0000256" key="1">
    <source>
        <dbReference type="SAM" id="MobiDB-lite"/>
    </source>
</evidence>